<dbReference type="InterPro" id="IPR005135">
    <property type="entry name" value="Endo/exonuclease/phosphatase"/>
</dbReference>
<reference evidence="3 4" key="1">
    <citation type="submission" date="2018-06" db="EMBL/GenBank/DDBJ databases">
        <title>Genomic Encyclopedia of Archaeal and Bacterial Type Strains, Phase II (KMG-II): from individual species to whole genera.</title>
        <authorList>
            <person name="Goeker M."/>
        </authorList>
    </citation>
    <scope>NUCLEOTIDE SEQUENCE [LARGE SCALE GENOMIC DNA]</scope>
    <source>
        <strain evidence="3 4">T4</strain>
    </source>
</reference>
<feature type="domain" description="Endonuclease/exonuclease/phosphatase" evidence="1">
    <location>
        <begin position="966"/>
        <end position="1246"/>
    </location>
</feature>
<dbReference type="NCBIfam" id="NF038128">
    <property type="entry name" value="choice_anch_J"/>
    <property type="match status" value="1"/>
</dbReference>
<keyword evidence="4" id="KW-1185">Reference proteome</keyword>
<dbReference type="Gene3D" id="2.60.120.200">
    <property type="match status" value="1"/>
</dbReference>
<dbReference type="OrthoDB" id="5500612at2"/>
<protein>
    <submittedName>
        <fullName evidence="3">Putative secreted protein (Por secretion system target)</fullName>
    </submittedName>
</protein>
<dbReference type="Proteomes" id="UP000248917">
    <property type="component" value="Unassembled WGS sequence"/>
</dbReference>
<dbReference type="Gene3D" id="3.60.10.10">
    <property type="entry name" value="Endonuclease/exonuclease/phosphatase"/>
    <property type="match status" value="1"/>
</dbReference>
<comment type="caution">
    <text evidence="3">The sequence shown here is derived from an EMBL/GenBank/DDBJ whole genome shotgun (WGS) entry which is preliminary data.</text>
</comment>
<gene>
    <name evidence="3" type="ORF">CLV31_101384</name>
</gene>
<name>A0A326S1P8_9BACT</name>
<dbReference type="InterPro" id="IPR026444">
    <property type="entry name" value="Secre_tail"/>
</dbReference>
<accession>A0A326S1P8</accession>
<sequence>MRQTLLRLWMLSWVLIFGIHQVQSQTTIASWNFASEPGNQAFTAGTGSTLVTASNFTRGSDLTAALAGGSINSSGWLGTGNRYYSFGFTVDEGFVADLATLRIGTRSSGTGPANLALRYSGDGFSTDLATWTQSGTADNFQSIDLSSLPNISGNVEFRIVSTSNLSANGGTLAGGGTFRVLNFNSEGVALTATVTGGSTDPEPEPEPDAPLAFWDFQGAPGDQVSTAGTGSTQVSALDFKRGPGLTATAAGNSISSASWSTDATQDYFSFGLSVADGFQADLSNLVIATRSSGTGPGNLALRSSLDGFIGNLATWTQSGTNFNNQILDLSTLTGLTGEVEFRIVMLNTTSAGGGTVGSGGTLRVTNYLSGGEALTVQFNGTVTPLVPKVLVNYNFAGEPGSQASTSANVVESGLTASVFTRGSGISPNAGTNSINSSGWDAGENRYYTFGFTVASGKLVDLTTLEFGSFSSGTGPANFALRYNKDGFSSDLATWTNTSTRIDRVIDLSSLKNLSGEVEFRIVITSQTNVNGGTIASTGTSRITNFFPANLGASINGFIKNGSGIAVPALTLDPTSLAFGDVRLNQDNPVLTYQLSGTNLTAPVSISVAAPFSISKDGVLFANELQVTAVELTSPITLYVGVSNASLGSFSGNVVHQTSGSSPVLLPVTARVFDPFTYVENFNNSCPAGLPTGWSAVSLAGAQIWACTTFGRAGTSPTASAASGLQINGFAGGAQLNEDWLITPAFDLTDYDFPLLSFWSRVAFTGPRLKLLLSTDYVSGDPNSATWVELDDRFADADVWTFSQELDLSAYKTSGVRLAFVYTSSPEANAARWTLDDFSLINSETPPAPFLRTNIGNVDYFHFGITPVGTVASTIKTFTVKVDNATDPLKIVGGDGFEFSKNGTDFLPELIFSPEEAALLSTVSVRFNPGSEGAFSSPIRLETGSISLRRGYLTGATLERSETLDVVTWNIEWFGSPTNGPSDLNRQLTNVKAIIEDLDADIYAFQEITSLSRFTALVEALGGKYGMAVSPAVSAPGEFTEEAQKLTFLFKTATIDTLETKVLLKGVTPEMLVGYPSSPDRFWASGRLPYLMRAKAKIGGVEQKINLINVHTRSNGGGESAANPRYAMRRYDVGVLKDTLDAQFAEVPFILLGDYNDDLDETVADQNAATVGTSETSFIRYINDAEGYIPVTLNLSNAGLRTFITFENVIDHFIISNEMEDLWVKNSERVVAPFDVVPTYQGTTSDHLPVETRFRVFCDIESAQIVGTSLVCGAEDTINLTLIGGQFEEVLGWEISLDQGETWTLIDGSTNQTALEYTGLTGKGLFRAILDSKLCTLPSASFEVTVSQLPVPVIYFANGLLTTIEGNYTYKWFKNGQLLSTSSQNSIRINGAANYSVTIVDEFGCESSSQSYRFPSQLAGPEIKVFPNPASNLVTITAKRGEGMIRVQLMTSMGMLIQEELTSEGFAQFDVTSLAKGTYLVVVTDRVGAVTVQRLIVN</sequence>
<dbReference type="Pfam" id="PF03372">
    <property type="entry name" value="Exo_endo_phos"/>
    <property type="match status" value="1"/>
</dbReference>
<evidence type="ECO:0000259" key="2">
    <source>
        <dbReference type="Pfam" id="PF18962"/>
    </source>
</evidence>
<evidence type="ECO:0000313" key="3">
    <source>
        <dbReference type="EMBL" id="PZV87507.1"/>
    </source>
</evidence>
<dbReference type="GO" id="GO:0003824">
    <property type="term" value="F:catalytic activity"/>
    <property type="evidence" value="ECO:0007669"/>
    <property type="project" value="InterPro"/>
</dbReference>
<dbReference type="EMBL" id="QKTX01000001">
    <property type="protein sequence ID" value="PZV87507.1"/>
    <property type="molecule type" value="Genomic_DNA"/>
</dbReference>
<proteinExistence type="predicted"/>
<dbReference type="NCBIfam" id="TIGR04183">
    <property type="entry name" value="Por_Secre_tail"/>
    <property type="match status" value="1"/>
</dbReference>
<evidence type="ECO:0000259" key="1">
    <source>
        <dbReference type="Pfam" id="PF03372"/>
    </source>
</evidence>
<dbReference type="SUPFAM" id="SSF56219">
    <property type="entry name" value="DNase I-like"/>
    <property type="match status" value="1"/>
</dbReference>
<dbReference type="Pfam" id="PF18962">
    <property type="entry name" value="Por_Secre_tail"/>
    <property type="match status" value="1"/>
</dbReference>
<dbReference type="InterPro" id="IPR036691">
    <property type="entry name" value="Endo/exonu/phosph_ase_sf"/>
</dbReference>
<organism evidence="3 4">
    <name type="scientific">Algoriphagus aquaeductus</name>
    <dbReference type="NCBI Taxonomy" id="475299"/>
    <lineage>
        <taxon>Bacteria</taxon>
        <taxon>Pseudomonadati</taxon>
        <taxon>Bacteroidota</taxon>
        <taxon>Cytophagia</taxon>
        <taxon>Cytophagales</taxon>
        <taxon>Cyclobacteriaceae</taxon>
        <taxon>Algoriphagus</taxon>
    </lineage>
</organism>
<feature type="domain" description="Secretion system C-terminal sorting" evidence="2">
    <location>
        <begin position="1424"/>
        <end position="1496"/>
    </location>
</feature>
<evidence type="ECO:0000313" key="4">
    <source>
        <dbReference type="Proteomes" id="UP000248917"/>
    </source>
</evidence>
<dbReference type="RefSeq" id="WP_111391179.1">
    <property type="nucleotide sequence ID" value="NZ_QKTX01000001.1"/>
</dbReference>